<dbReference type="RefSeq" id="WP_317845198.1">
    <property type="nucleotide sequence ID" value="NZ_CP126170.1"/>
</dbReference>
<dbReference type="InterPro" id="IPR009003">
    <property type="entry name" value="Peptidase_S1_PA"/>
</dbReference>
<dbReference type="InterPro" id="IPR033116">
    <property type="entry name" value="TRYPSIN_SER"/>
</dbReference>
<organism evidence="2 3">
    <name type="scientific">Xanthomonas rydalmerensis</name>
    <dbReference type="NCBI Taxonomy" id="3046274"/>
    <lineage>
        <taxon>Bacteria</taxon>
        <taxon>Pseudomonadati</taxon>
        <taxon>Pseudomonadota</taxon>
        <taxon>Gammaproteobacteria</taxon>
        <taxon>Lysobacterales</taxon>
        <taxon>Lysobacteraceae</taxon>
        <taxon>Xanthomonas</taxon>
    </lineage>
</organism>
<accession>A0ABZ0JSB3</accession>
<feature type="chain" id="PRO_5046488278" evidence="1">
    <location>
        <begin position="24"/>
        <end position="425"/>
    </location>
</feature>
<evidence type="ECO:0000313" key="2">
    <source>
        <dbReference type="EMBL" id="WOS42729.1"/>
    </source>
</evidence>
<dbReference type="Gene3D" id="2.40.10.10">
    <property type="entry name" value="Trypsin-like serine proteases"/>
    <property type="match status" value="2"/>
</dbReference>
<keyword evidence="3" id="KW-1185">Reference proteome</keyword>
<dbReference type="Proteomes" id="UP001302020">
    <property type="component" value="Chromosome"/>
</dbReference>
<dbReference type="InterPro" id="IPR035070">
    <property type="entry name" value="Streptogrisin_prodomain"/>
</dbReference>
<dbReference type="PROSITE" id="PS00134">
    <property type="entry name" value="TRYPSIN_HIS"/>
    <property type="match status" value="1"/>
</dbReference>
<dbReference type="PROSITE" id="PS00135">
    <property type="entry name" value="TRYPSIN_SER"/>
    <property type="match status" value="1"/>
</dbReference>
<evidence type="ECO:0000256" key="1">
    <source>
        <dbReference type="SAM" id="SignalP"/>
    </source>
</evidence>
<feature type="signal peptide" evidence="1">
    <location>
        <begin position="1"/>
        <end position="23"/>
    </location>
</feature>
<dbReference type="PROSITE" id="PS51257">
    <property type="entry name" value="PROKAR_LIPOPROTEIN"/>
    <property type="match status" value="1"/>
</dbReference>
<name>A0ABZ0JSB3_9XANT</name>
<proteinExistence type="predicted"/>
<dbReference type="CDD" id="cd21112">
    <property type="entry name" value="alphaLP-like"/>
    <property type="match status" value="1"/>
</dbReference>
<dbReference type="InterPro" id="IPR018114">
    <property type="entry name" value="TRYPSIN_HIS"/>
</dbReference>
<dbReference type="SUPFAM" id="SSF50494">
    <property type="entry name" value="Trypsin-like serine proteases"/>
    <property type="match status" value="1"/>
</dbReference>
<dbReference type="InterPro" id="IPR043504">
    <property type="entry name" value="Peptidase_S1_PA_chymotrypsin"/>
</dbReference>
<protein>
    <submittedName>
        <fullName evidence="2">S1 family peptidase</fullName>
    </submittedName>
</protein>
<reference evidence="2 3" key="1">
    <citation type="submission" date="2023-05" db="EMBL/GenBank/DDBJ databases">
        <title>Xanthomonas rydalmerenesis sp. nov., a novel Xanthomonas species isolated from Fragaria x ananassa.</title>
        <authorList>
            <person name="McKnight D.J.E."/>
            <person name="Wong-Bajracharya J."/>
            <person name="Okoh E.B."/>
            <person name="Snijders F."/>
            <person name="Lidbetter F."/>
            <person name="Webster J."/>
            <person name="Djordjevic S.P."/>
            <person name="Bogema D.R."/>
            <person name="Chapman T.A."/>
        </authorList>
    </citation>
    <scope>NUCLEOTIDE SEQUENCE [LARGE SCALE GENOMIC DNA]</scope>
    <source>
        <strain evidence="2 3">DAR34883</strain>
    </source>
</reference>
<dbReference type="Gene3D" id="3.30.300.50">
    <property type="match status" value="1"/>
</dbReference>
<gene>
    <name evidence="2" type="ORF">QN243_09955</name>
</gene>
<keyword evidence="1" id="KW-0732">Signal</keyword>
<sequence length="425" mass="45321">MHLKSGLAAAVAAGLLVTFGCSAQVNDHPVNNPGSIFLSQEEAMKAAGSEKYANEANAKILASATQSKEKAQAILGASYAGTWVEYLDDGTVRQVIGDAGNSGTSQKKEILSMPGVALARVKYSISELTLVQQAIMEYAQKEATGKEEPLIYTAALSQKRNSLIIRARAENLEKVKSLLWHEGFDLSMLEFEQQTGSITFMGTVHGGTRIAVGEGPPSTQALACTTGFNVVVDNIYPASITAAHCYEMRKWKNVYFNLGGSPTGVIVGDQIGEFLANGWPDKMDAILFGNTNFVHKESGTMLATIQSSVVKVKDPVDMKEGEKVCTYGGTSGWRCGKVVSTSWLTTVGTETRYYTAVDFCGAPGDSGGPVVTEQYNALGIYVGAAAENSGDTCGSVFGGAQRPYSLVQPLKPYLTKFPNVKIRTD</sequence>
<evidence type="ECO:0000313" key="3">
    <source>
        <dbReference type="Proteomes" id="UP001302020"/>
    </source>
</evidence>
<dbReference type="EMBL" id="CP126172">
    <property type="protein sequence ID" value="WOS42729.1"/>
    <property type="molecule type" value="Genomic_DNA"/>
</dbReference>